<comment type="caution">
    <text evidence="1">The sequence shown here is derived from an EMBL/GenBank/DDBJ whole genome shotgun (WGS) entry which is preliminary data.</text>
</comment>
<dbReference type="InterPro" id="IPR018490">
    <property type="entry name" value="cNMP-bd_dom_sf"/>
</dbReference>
<keyword evidence="2" id="KW-1185">Reference proteome</keyword>
<organism evidence="1 2">
    <name type="scientific">Parasutterella excrementihominis YIT 11859</name>
    <dbReference type="NCBI Taxonomy" id="762966"/>
    <lineage>
        <taxon>Bacteria</taxon>
        <taxon>Pseudomonadati</taxon>
        <taxon>Pseudomonadota</taxon>
        <taxon>Betaproteobacteria</taxon>
        <taxon>Burkholderiales</taxon>
        <taxon>Sutterellaceae</taxon>
        <taxon>Parasutterella</taxon>
    </lineage>
</organism>
<reference evidence="1 2" key="1">
    <citation type="submission" date="2011-02" db="EMBL/GenBank/DDBJ databases">
        <authorList>
            <person name="Weinstock G."/>
            <person name="Sodergren E."/>
            <person name="Clifton S."/>
            <person name="Fulton L."/>
            <person name="Fulton B."/>
            <person name="Courtney L."/>
            <person name="Fronick C."/>
            <person name="Harrison M."/>
            <person name="Strong C."/>
            <person name="Farmer C."/>
            <person name="Delahaunty K."/>
            <person name="Markovic C."/>
            <person name="Hall O."/>
            <person name="Minx P."/>
            <person name="Tomlinson C."/>
            <person name="Mitreva M."/>
            <person name="Hou S."/>
            <person name="Chen J."/>
            <person name="Wollam A."/>
            <person name="Pepin K.H."/>
            <person name="Johnson M."/>
            <person name="Bhonagiri V."/>
            <person name="Zhang X."/>
            <person name="Suruliraj S."/>
            <person name="Warren W."/>
            <person name="Chinwalla A."/>
            <person name="Mardis E.R."/>
            <person name="Wilson R.K."/>
        </authorList>
    </citation>
    <scope>NUCLEOTIDE SEQUENCE [LARGE SCALE GENOMIC DNA]</scope>
    <source>
        <strain evidence="1 2">YIT 11859</strain>
    </source>
</reference>
<dbReference type="GeneID" id="43349700"/>
<dbReference type="RefSeq" id="WP_008864916.1">
    <property type="nucleotide sequence ID" value="NZ_GL883756.1"/>
</dbReference>
<evidence type="ECO:0000313" key="2">
    <source>
        <dbReference type="Proteomes" id="UP000005156"/>
    </source>
</evidence>
<protein>
    <submittedName>
        <fullName evidence="1">Conserved domain protein</fullName>
    </submittedName>
</protein>
<dbReference type="Proteomes" id="UP000005156">
    <property type="component" value="Unassembled WGS sequence"/>
</dbReference>
<name>F3QN76_9BURK</name>
<dbReference type="SUPFAM" id="SSF51206">
    <property type="entry name" value="cAMP-binding domain-like"/>
    <property type="match status" value="1"/>
</dbReference>
<sequence length="236" mass="26993">MRQVFYSSPWIHEPEPEELFRIYAAYGERIKVKAGVDLPYSGEDALVCYLEKGLGAFSYLDKSGHKNYFAIIVPKRTFGDLVSLTQNRMCLKGEILRDSTLIILKRKIWEEQVMKSVATLSCYVRNAISKEESHMEGMIANSTLELPERILSFSYALINAYYPPKLEDWNPLPVTLTLTEISRVVAANRTSVSLIISDWIKDGNAQKKGRQLLIYGRLFQNLYDWSCSFDKSSSNP</sequence>
<evidence type="ECO:0000313" key="1">
    <source>
        <dbReference type="EMBL" id="EGG51203.1"/>
    </source>
</evidence>
<dbReference type="Gene3D" id="2.60.120.10">
    <property type="entry name" value="Jelly Rolls"/>
    <property type="match status" value="1"/>
</dbReference>
<dbReference type="InterPro" id="IPR014710">
    <property type="entry name" value="RmlC-like_jellyroll"/>
</dbReference>
<dbReference type="HOGENOM" id="CLU_1061424_0_0_4"/>
<proteinExistence type="predicted"/>
<dbReference type="AlphaFoldDB" id="F3QN76"/>
<gene>
    <name evidence="1" type="ORF">HMPREF9439_02407</name>
</gene>
<dbReference type="eggNOG" id="COG0664">
    <property type="taxonomic scope" value="Bacteria"/>
</dbReference>
<accession>F3QN76</accession>
<dbReference type="OrthoDB" id="9156654at2"/>
<dbReference type="EMBL" id="AFBP01000090">
    <property type="protein sequence ID" value="EGG51203.1"/>
    <property type="molecule type" value="Genomic_DNA"/>
</dbReference>